<feature type="region of interest" description="Disordered" evidence="3">
    <location>
        <begin position="374"/>
        <end position="420"/>
    </location>
</feature>
<dbReference type="InterPro" id="IPR050836">
    <property type="entry name" value="SDS22/Internalin_LRR"/>
</dbReference>
<feature type="compositionally biased region" description="Basic residues" evidence="3">
    <location>
        <begin position="324"/>
        <end position="333"/>
    </location>
</feature>
<dbReference type="InterPro" id="IPR032675">
    <property type="entry name" value="LRR_dom_sf"/>
</dbReference>
<feature type="compositionally biased region" description="Basic and acidic residues" evidence="3">
    <location>
        <begin position="307"/>
        <end position="318"/>
    </location>
</feature>
<dbReference type="Pfam" id="PF00560">
    <property type="entry name" value="LRR_1"/>
    <property type="match status" value="1"/>
</dbReference>
<name>A0AAV7FH34_ARIFI</name>
<dbReference type="Pfam" id="PF13855">
    <property type="entry name" value="LRR_8"/>
    <property type="match status" value="1"/>
</dbReference>
<dbReference type="SMART" id="SM00369">
    <property type="entry name" value="LRR_TYP"/>
    <property type="match status" value="6"/>
</dbReference>
<dbReference type="SUPFAM" id="SSF52058">
    <property type="entry name" value="L domain-like"/>
    <property type="match status" value="1"/>
</dbReference>
<proteinExistence type="predicted"/>
<evidence type="ECO:0000313" key="4">
    <source>
        <dbReference type="EMBL" id="KAG9459033.1"/>
    </source>
</evidence>
<comment type="caution">
    <text evidence="4">The sequence shown here is derived from an EMBL/GenBank/DDBJ whole genome shotgun (WGS) entry which is preliminary data.</text>
</comment>
<accession>A0AAV7FH34</accession>
<dbReference type="SMART" id="SM00365">
    <property type="entry name" value="LRR_SD22"/>
    <property type="match status" value="5"/>
</dbReference>
<dbReference type="AlphaFoldDB" id="A0AAV7FH34"/>
<keyword evidence="2" id="KW-0677">Repeat</keyword>
<dbReference type="InterPro" id="IPR001611">
    <property type="entry name" value="Leu-rich_rpt"/>
</dbReference>
<dbReference type="Gene3D" id="3.80.10.10">
    <property type="entry name" value="Ribonuclease Inhibitor"/>
    <property type="match status" value="2"/>
</dbReference>
<evidence type="ECO:0008006" key="6">
    <source>
        <dbReference type="Google" id="ProtNLM"/>
    </source>
</evidence>
<dbReference type="Proteomes" id="UP000825729">
    <property type="component" value="Unassembled WGS sequence"/>
</dbReference>
<dbReference type="PROSITE" id="PS51450">
    <property type="entry name" value="LRR"/>
    <property type="match status" value="2"/>
</dbReference>
<keyword evidence="1" id="KW-0433">Leucine-rich repeat</keyword>
<evidence type="ECO:0000313" key="5">
    <source>
        <dbReference type="Proteomes" id="UP000825729"/>
    </source>
</evidence>
<evidence type="ECO:0000256" key="2">
    <source>
        <dbReference type="ARBA" id="ARBA00022737"/>
    </source>
</evidence>
<feature type="compositionally biased region" description="Basic and acidic residues" evidence="3">
    <location>
        <begin position="290"/>
        <end position="300"/>
    </location>
</feature>
<keyword evidence="5" id="KW-1185">Reference proteome</keyword>
<evidence type="ECO:0000256" key="1">
    <source>
        <dbReference type="ARBA" id="ARBA00022614"/>
    </source>
</evidence>
<feature type="compositionally biased region" description="Polar residues" evidence="3">
    <location>
        <begin position="343"/>
        <end position="352"/>
    </location>
</feature>
<gene>
    <name evidence="4" type="ORF">H6P81_003541</name>
</gene>
<dbReference type="PANTHER" id="PTHR46652:SF7">
    <property type="entry name" value="LEUCINE-RICH REPEAT AND IQ DOMAIN-CONTAINING PROTEIN 1"/>
    <property type="match status" value="1"/>
</dbReference>
<dbReference type="InterPro" id="IPR003591">
    <property type="entry name" value="Leu-rich_rpt_typical-subtyp"/>
</dbReference>
<sequence length="443" mass="48579">MSRLSSALILLENRKKDAASLTSLQLTHRALSDIHVLADFRNLERLDLSSNNLSSLEGLHSCINLKWLCVVQNKLKSLKGVEGLSKLMVLNAGHNQLQSMDGVRSLYLLRALILNDNNITFIGRLDGLQQLNTLVLSRNPINDLGDSLVKLKSITKLSLSNCQVQAIGPSLRFSVNLKEVRLAHNEITTLPAELARNAKIQILDLGGNLISKLRDMEVLFSLTNLKNLNLQGNPIAEKAKLDKKVRKLLPSLQVFNGKPVDKSVKTEISRKDASGDSNDVNHPIEDVAKTEAKASKKLPKENVSGQHKNDEAPSKKFLFDGIGKKSKKQSKKSGKMDHEKSIDNQNQITDLSTVDEALKPVGIDDAEIPFAEVVLSETTRDPPDNSRKKRKHQSAEDAISLSGLVSVPKKKKKTRSSGVNVSTLHILSTTSEVGVGGQSSWDA</sequence>
<evidence type="ECO:0000256" key="3">
    <source>
        <dbReference type="SAM" id="MobiDB-lite"/>
    </source>
</evidence>
<organism evidence="4 5">
    <name type="scientific">Aristolochia fimbriata</name>
    <name type="common">White veined hardy Dutchman's pipe vine</name>
    <dbReference type="NCBI Taxonomy" id="158543"/>
    <lineage>
        <taxon>Eukaryota</taxon>
        <taxon>Viridiplantae</taxon>
        <taxon>Streptophyta</taxon>
        <taxon>Embryophyta</taxon>
        <taxon>Tracheophyta</taxon>
        <taxon>Spermatophyta</taxon>
        <taxon>Magnoliopsida</taxon>
        <taxon>Magnoliidae</taxon>
        <taxon>Piperales</taxon>
        <taxon>Aristolochiaceae</taxon>
        <taxon>Aristolochia</taxon>
    </lineage>
</organism>
<feature type="region of interest" description="Disordered" evidence="3">
    <location>
        <begin position="290"/>
        <end position="353"/>
    </location>
</feature>
<protein>
    <recommendedName>
        <fullName evidence="6">Leucine-rich repeat family protein</fullName>
    </recommendedName>
</protein>
<dbReference type="EMBL" id="JAINDJ010000002">
    <property type="protein sequence ID" value="KAG9459033.1"/>
    <property type="molecule type" value="Genomic_DNA"/>
</dbReference>
<reference evidence="4 5" key="1">
    <citation type="submission" date="2021-07" db="EMBL/GenBank/DDBJ databases">
        <title>The Aristolochia fimbriata genome: insights into angiosperm evolution, floral development and chemical biosynthesis.</title>
        <authorList>
            <person name="Jiao Y."/>
        </authorList>
    </citation>
    <scope>NUCLEOTIDE SEQUENCE [LARGE SCALE GENOMIC DNA]</scope>
    <source>
        <strain evidence="4">IBCAS-2021</strain>
        <tissue evidence="4">Leaf</tissue>
    </source>
</reference>
<dbReference type="PANTHER" id="PTHR46652">
    <property type="entry name" value="LEUCINE-RICH REPEAT AND IQ DOMAIN-CONTAINING PROTEIN 1-RELATED"/>
    <property type="match status" value="1"/>
</dbReference>